<dbReference type="PANTHER" id="PTHR11735:SF6">
    <property type="entry name" value="TRNA N6-ADENOSINE THREONYLCARBAMOYLTRANSFERASE, MITOCHONDRIAL"/>
    <property type="match status" value="1"/>
</dbReference>
<dbReference type="GO" id="GO:0005739">
    <property type="term" value="C:mitochondrion"/>
    <property type="evidence" value="ECO:0007669"/>
    <property type="project" value="UniProtKB-SubCell"/>
</dbReference>
<dbReference type="InterPro" id="IPR043129">
    <property type="entry name" value="ATPase_NBD"/>
</dbReference>
<dbReference type="NCBIfam" id="TIGR00329">
    <property type="entry name" value="gcp_kae1"/>
    <property type="match status" value="1"/>
</dbReference>
<dbReference type="GO" id="GO:0046872">
    <property type="term" value="F:metal ion binding"/>
    <property type="evidence" value="ECO:0007669"/>
    <property type="project" value="UniProtKB-KW"/>
</dbReference>
<name>A0A9P1CD27_9DINO</name>
<dbReference type="EMBL" id="CAMXCT010001227">
    <property type="protein sequence ID" value="CAI3988061.1"/>
    <property type="molecule type" value="Genomic_DNA"/>
</dbReference>
<dbReference type="InterPro" id="IPR000905">
    <property type="entry name" value="Gcp-like_dom"/>
</dbReference>
<keyword evidence="3 7" id="KW-0819">tRNA processing</keyword>
<protein>
    <recommendedName>
        <fullName evidence="1">N(6)-L-threonylcarbamoyladenine synthase</fullName>
        <ecNumber evidence="1">2.3.1.234</ecNumber>
    </recommendedName>
</protein>
<evidence type="ECO:0000313" key="12">
    <source>
        <dbReference type="Proteomes" id="UP001152797"/>
    </source>
</evidence>
<evidence type="ECO:0000256" key="1">
    <source>
        <dbReference type="ARBA" id="ARBA00012156"/>
    </source>
</evidence>
<feature type="compositionally biased region" description="Basic and acidic residues" evidence="8">
    <location>
        <begin position="605"/>
        <end position="624"/>
    </location>
</feature>
<dbReference type="Pfam" id="PF00814">
    <property type="entry name" value="TsaD"/>
    <property type="match status" value="1"/>
</dbReference>
<evidence type="ECO:0000256" key="8">
    <source>
        <dbReference type="SAM" id="MobiDB-lite"/>
    </source>
</evidence>
<feature type="region of interest" description="Disordered" evidence="8">
    <location>
        <begin position="198"/>
        <end position="229"/>
    </location>
</feature>
<evidence type="ECO:0000313" key="11">
    <source>
        <dbReference type="EMBL" id="CAL4775373.1"/>
    </source>
</evidence>
<dbReference type="SUPFAM" id="SSF53067">
    <property type="entry name" value="Actin-like ATPase domain"/>
    <property type="match status" value="1"/>
</dbReference>
<comment type="caution">
    <text evidence="10">The sequence shown here is derived from an EMBL/GenBank/DDBJ whole genome shotgun (WGS) entry which is preliminary data.</text>
</comment>
<comment type="subcellular location">
    <subcellularLocation>
        <location evidence="7">Mitochondrion</location>
    </subcellularLocation>
</comment>
<dbReference type="Gene3D" id="3.30.420.40">
    <property type="match status" value="2"/>
</dbReference>
<dbReference type="Pfam" id="PF02367">
    <property type="entry name" value="TsaE"/>
    <property type="match status" value="1"/>
</dbReference>
<evidence type="ECO:0000259" key="9">
    <source>
        <dbReference type="Pfam" id="PF00814"/>
    </source>
</evidence>
<dbReference type="InterPro" id="IPR003442">
    <property type="entry name" value="T6A_TsaE"/>
</dbReference>
<organism evidence="10">
    <name type="scientific">Cladocopium goreaui</name>
    <dbReference type="NCBI Taxonomy" id="2562237"/>
    <lineage>
        <taxon>Eukaryota</taxon>
        <taxon>Sar</taxon>
        <taxon>Alveolata</taxon>
        <taxon>Dinophyceae</taxon>
        <taxon>Suessiales</taxon>
        <taxon>Symbiodiniaceae</taxon>
        <taxon>Cladocopium</taxon>
    </lineage>
</organism>
<dbReference type="AlphaFoldDB" id="A0A9P1CD27"/>
<dbReference type="EMBL" id="CAMXCT030001227">
    <property type="protein sequence ID" value="CAL4775373.1"/>
    <property type="molecule type" value="Genomic_DNA"/>
</dbReference>
<evidence type="ECO:0000256" key="4">
    <source>
        <dbReference type="ARBA" id="ARBA00022723"/>
    </source>
</evidence>
<dbReference type="Gene3D" id="3.40.50.300">
    <property type="entry name" value="P-loop containing nucleotide triphosphate hydrolases"/>
    <property type="match status" value="1"/>
</dbReference>
<dbReference type="PANTHER" id="PTHR11735">
    <property type="entry name" value="TRNA N6-ADENOSINE THREONYLCARBAMOYLTRANSFERASE"/>
    <property type="match status" value="1"/>
</dbReference>
<evidence type="ECO:0000256" key="2">
    <source>
        <dbReference type="ARBA" id="ARBA00022679"/>
    </source>
</evidence>
<keyword evidence="2 7" id="KW-0808">Transferase</keyword>
<dbReference type="HAMAP" id="MF_01445">
    <property type="entry name" value="TsaD"/>
    <property type="match status" value="1"/>
</dbReference>
<keyword evidence="12" id="KW-1185">Reference proteome</keyword>
<dbReference type="GO" id="GO:0061711">
    <property type="term" value="F:tRNA N(6)-L-threonylcarbamoyladenine synthase activity"/>
    <property type="evidence" value="ECO:0007669"/>
    <property type="project" value="UniProtKB-EC"/>
</dbReference>
<dbReference type="CDD" id="cd24134">
    <property type="entry name" value="ASKHA_NBD_OSGEPL1_QRI7_euk"/>
    <property type="match status" value="1"/>
</dbReference>
<feature type="domain" description="Gcp-like" evidence="9">
    <location>
        <begin position="271"/>
        <end position="585"/>
    </location>
</feature>
<evidence type="ECO:0000313" key="10">
    <source>
        <dbReference type="EMBL" id="CAI3988061.1"/>
    </source>
</evidence>
<evidence type="ECO:0000256" key="3">
    <source>
        <dbReference type="ARBA" id="ARBA00022694"/>
    </source>
</evidence>
<comment type="subunit">
    <text evidence="7">Homodimer.</text>
</comment>
<evidence type="ECO:0000256" key="5">
    <source>
        <dbReference type="ARBA" id="ARBA00023315"/>
    </source>
</evidence>
<reference evidence="11 12" key="2">
    <citation type="submission" date="2024-05" db="EMBL/GenBank/DDBJ databases">
        <authorList>
            <person name="Chen Y."/>
            <person name="Shah S."/>
            <person name="Dougan E. K."/>
            <person name="Thang M."/>
            <person name="Chan C."/>
        </authorList>
    </citation>
    <scope>NUCLEOTIDE SEQUENCE [LARGE SCALE GENOMIC DNA]</scope>
</reference>
<keyword evidence="4 7" id="KW-0479">Metal-binding</keyword>
<comment type="function">
    <text evidence="7">Required for the formation of a threonylcarbamoyl group on adenosine at position 37 (t(6)A37) in mitochondrial tRNAs that read codons beginning with adenine. Probably involved in the transfer of the threonylcarbamoyl moiety of threonylcarbamoyl-AMP (TC-AMP) to the N6 group of A37. Involved in mitochondrial genome maintenance.</text>
</comment>
<reference evidence="10" key="1">
    <citation type="submission" date="2022-10" db="EMBL/GenBank/DDBJ databases">
        <authorList>
            <person name="Chen Y."/>
            <person name="Dougan E. K."/>
            <person name="Chan C."/>
            <person name="Rhodes N."/>
            <person name="Thang M."/>
        </authorList>
    </citation>
    <scope>NUCLEOTIDE SEQUENCE</scope>
</reference>
<dbReference type="NCBIfam" id="TIGR03723">
    <property type="entry name" value="T6A_TsaD_YgjD"/>
    <property type="match status" value="1"/>
</dbReference>
<dbReference type="GO" id="GO:0002949">
    <property type="term" value="P:tRNA threonylcarbamoyladenosine modification"/>
    <property type="evidence" value="ECO:0007669"/>
    <property type="project" value="UniProtKB-UniRule"/>
</dbReference>
<dbReference type="EC" id="2.3.1.234" evidence="1"/>
<evidence type="ECO:0000256" key="7">
    <source>
        <dbReference type="HAMAP-Rule" id="MF_03179"/>
    </source>
</evidence>
<dbReference type="Proteomes" id="UP001152797">
    <property type="component" value="Unassembled WGS sequence"/>
</dbReference>
<dbReference type="EMBL" id="CAMXCT020001227">
    <property type="protein sequence ID" value="CAL1141436.1"/>
    <property type="molecule type" value="Genomic_DNA"/>
</dbReference>
<dbReference type="InterPro" id="IPR027417">
    <property type="entry name" value="P-loop_NTPase"/>
</dbReference>
<dbReference type="OrthoDB" id="10254073at2759"/>
<keyword evidence="5 7" id="KW-0012">Acyltransferase</keyword>
<comment type="cofactor">
    <cofactor evidence="7">
        <name>a divalent metal cation</name>
        <dbReference type="ChEBI" id="CHEBI:60240"/>
    </cofactor>
    <text evidence="7">Binds 1 divalent metal cation per subunit.</text>
</comment>
<sequence>MTWCTTYLSLQKELLETCDGLGCLGPRLDVDATEGLGAALAHEAQRGDVFFLRGELGSGKTSLARGFLRSFFGNPALDVPSPSYLLHFSYSSSSMAAKQDPVQAFQASDNSLVPDCPVHHIDPYRLPAGKIASLIDFEAIWRDVCLVEWPERLGDQLADEENPPRLEVAFEGFGPQAEGRTVTLRAVGSRWQGAIDRWGQEGGPLRSRSSDPPQQASFGTPAFQAGPLSSTPILRPRNCRALPENRLDWCILGIESSCDDTGAAVLRGDGKILGEALASQAGIHEQWGGVVPRLAQEGHKKAIDETVEEALRRAGLSAAELTGVAVTVGPGLGLCLEVGVRKALHIAAEYRLPLVRVHHMEAHMMVTRLPPSPLPEGFAAPDFPLITLLVSGGHNMAVLTRGVGQHIILGSTIDDSIGEAFDKTARVLGITQVPGGPHLERLAKDGDPKVHVLPRPLSKTRDKALMDGCDYSFSGLKTAVRTLVEKQLPSAKASALAEEDLHKAKADVAAAFQNVAVQHLCERASRAAGWAMELEPSTKWLVVAGGVAANKEVRKGLEEVAEEHSLQMRCPPPRLCVDNGVMVAWAGIERFLLGLYEEPPSKTGADNHVEIRPRWSLGERDPRSQQRFPKGQKRKAEHLKPTNAKSAKSDKSDKA</sequence>
<dbReference type="InterPro" id="IPR017861">
    <property type="entry name" value="KAE1/TsaD"/>
</dbReference>
<feature type="region of interest" description="Disordered" evidence="8">
    <location>
        <begin position="602"/>
        <end position="655"/>
    </location>
</feature>
<evidence type="ECO:0000256" key="6">
    <source>
        <dbReference type="ARBA" id="ARBA00048117"/>
    </source>
</evidence>
<comment type="similarity">
    <text evidence="7">Belongs to the KAE1 / TsaD family.</text>
</comment>
<accession>A0A9P1CD27</accession>
<proteinExistence type="inferred from homology"/>
<comment type="catalytic activity">
    <reaction evidence="6 7">
        <text>L-threonylcarbamoyladenylate + adenosine(37) in tRNA = N(6)-L-threonylcarbamoyladenosine(37) in tRNA + AMP + H(+)</text>
        <dbReference type="Rhea" id="RHEA:37059"/>
        <dbReference type="Rhea" id="RHEA-COMP:10162"/>
        <dbReference type="Rhea" id="RHEA-COMP:10163"/>
        <dbReference type="ChEBI" id="CHEBI:15378"/>
        <dbReference type="ChEBI" id="CHEBI:73682"/>
        <dbReference type="ChEBI" id="CHEBI:74411"/>
        <dbReference type="ChEBI" id="CHEBI:74418"/>
        <dbReference type="ChEBI" id="CHEBI:456215"/>
        <dbReference type="EC" id="2.3.1.234"/>
    </reaction>
</comment>
<dbReference type="InterPro" id="IPR022450">
    <property type="entry name" value="TsaD"/>
</dbReference>
<dbReference type="PRINTS" id="PR00789">
    <property type="entry name" value="OSIALOPTASE"/>
</dbReference>
<keyword evidence="7" id="KW-0496">Mitochondrion</keyword>
<gene>
    <name evidence="10" type="ORF">C1SCF055_LOCUS15288</name>
</gene>